<protein>
    <submittedName>
        <fullName evidence="2">Secreted protein</fullName>
    </submittedName>
</protein>
<feature type="chain" id="PRO_5024410129" evidence="1">
    <location>
        <begin position="23"/>
        <end position="75"/>
    </location>
</feature>
<dbReference type="AlphaFoldDB" id="A0A5K3FML0"/>
<dbReference type="WBParaSite" id="MCU_009669-RA">
    <property type="protein sequence ID" value="MCU_009669-RA"/>
    <property type="gene ID" value="MCU_009669"/>
</dbReference>
<keyword evidence="1" id="KW-0732">Signal</keyword>
<accession>A0A5K3FML0</accession>
<reference evidence="2" key="1">
    <citation type="submission" date="2019-11" db="UniProtKB">
        <authorList>
            <consortium name="WormBaseParasite"/>
        </authorList>
    </citation>
    <scope>IDENTIFICATION</scope>
</reference>
<proteinExistence type="predicted"/>
<evidence type="ECO:0000313" key="2">
    <source>
        <dbReference type="WBParaSite" id="MCU_009669-RA"/>
    </source>
</evidence>
<organism evidence="2">
    <name type="scientific">Mesocestoides corti</name>
    <name type="common">Flatworm</name>
    <dbReference type="NCBI Taxonomy" id="53468"/>
    <lineage>
        <taxon>Eukaryota</taxon>
        <taxon>Metazoa</taxon>
        <taxon>Spiralia</taxon>
        <taxon>Lophotrochozoa</taxon>
        <taxon>Platyhelminthes</taxon>
        <taxon>Cestoda</taxon>
        <taxon>Eucestoda</taxon>
        <taxon>Cyclophyllidea</taxon>
        <taxon>Mesocestoididae</taxon>
        <taxon>Mesocestoides</taxon>
    </lineage>
</organism>
<evidence type="ECO:0000256" key="1">
    <source>
        <dbReference type="SAM" id="SignalP"/>
    </source>
</evidence>
<name>A0A5K3FML0_MESCO</name>
<feature type="signal peptide" evidence="1">
    <location>
        <begin position="1"/>
        <end position="22"/>
    </location>
</feature>
<sequence length="75" mass="8115">MSPATRILNSSLICTIIFPGLASHLGLDVSASPTWLSTEINGCVHVHSSLFLHRGYQGSVIGPRLIQWQISTNTL</sequence>